<dbReference type="EMBL" id="JABWDY010010547">
    <property type="protein sequence ID" value="KAF5200611.1"/>
    <property type="molecule type" value="Genomic_DNA"/>
</dbReference>
<name>A0A7J6WT78_THATH</name>
<proteinExistence type="predicted"/>
<accession>A0A7J6WT78</accession>
<dbReference type="OrthoDB" id="191037at2759"/>
<dbReference type="InterPro" id="IPR015915">
    <property type="entry name" value="Kelch-typ_b-propeller"/>
</dbReference>
<dbReference type="Gene3D" id="2.120.10.80">
    <property type="entry name" value="Kelch-type beta propeller"/>
    <property type="match status" value="1"/>
</dbReference>
<dbReference type="GO" id="GO:2000762">
    <property type="term" value="P:regulation of phenylpropanoid metabolic process"/>
    <property type="evidence" value="ECO:0007669"/>
    <property type="project" value="InterPro"/>
</dbReference>
<organism evidence="1 2">
    <name type="scientific">Thalictrum thalictroides</name>
    <name type="common">Rue-anemone</name>
    <name type="synonym">Anemone thalictroides</name>
    <dbReference type="NCBI Taxonomy" id="46969"/>
    <lineage>
        <taxon>Eukaryota</taxon>
        <taxon>Viridiplantae</taxon>
        <taxon>Streptophyta</taxon>
        <taxon>Embryophyta</taxon>
        <taxon>Tracheophyta</taxon>
        <taxon>Spermatophyta</taxon>
        <taxon>Magnoliopsida</taxon>
        <taxon>Ranunculales</taxon>
        <taxon>Ranunculaceae</taxon>
        <taxon>Thalictroideae</taxon>
        <taxon>Thalictrum</taxon>
    </lineage>
</organism>
<dbReference type="Proteomes" id="UP000554482">
    <property type="component" value="Unassembled WGS sequence"/>
</dbReference>
<dbReference type="AlphaFoldDB" id="A0A7J6WT78"/>
<dbReference type="GO" id="GO:0080037">
    <property type="term" value="P:negative regulation of cytokinin-activated signaling pathway"/>
    <property type="evidence" value="ECO:0007669"/>
    <property type="project" value="InterPro"/>
</dbReference>
<dbReference type="InterPro" id="IPR006652">
    <property type="entry name" value="Kelch_1"/>
</dbReference>
<keyword evidence="2" id="KW-1185">Reference proteome</keyword>
<evidence type="ECO:0000313" key="1">
    <source>
        <dbReference type="EMBL" id="KAF5200611.1"/>
    </source>
</evidence>
<reference evidence="1 2" key="1">
    <citation type="submission" date="2020-06" db="EMBL/GenBank/DDBJ databases">
        <title>Transcriptomic and genomic resources for Thalictrum thalictroides and T. hernandezii: Facilitating candidate gene discovery in an emerging model plant lineage.</title>
        <authorList>
            <person name="Arias T."/>
            <person name="Riano-Pachon D.M."/>
            <person name="Di Stilio V.S."/>
        </authorList>
    </citation>
    <scope>NUCLEOTIDE SEQUENCE [LARGE SCALE GENOMIC DNA]</scope>
    <source>
        <strain evidence="2">cv. WT478/WT964</strain>
        <tissue evidence="1">Leaves</tissue>
    </source>
</reference>
<comment type="caution">
    <text evidence="1">The sequence shown here is derived from an EMBL/GenBank/DDBJ whole genome shotgun (WGS) entry which is preliminary data.</text>
</comment>
<gene>
    <name evidence="1" type="ORF">FRX31_009801</name>
</gene>
<dbReference type="PANTHER" id="PTHR46407:SF3">
    <property type="entry name" value="OS02G0208700 PROTEIN"/>
    <property type="match status" value="1"/>
</dbReference>
<sequence>MLMELIPGLPDDLGRECLTHVSYKEFSKFFYICKSWKAEIGSRHFHQLRKANGFNRNIIVLTQVDQDSSLVSGNKHSSTPAYQLSLYEPETGLWSRLPAIPGFSNGIPLFCRCVGVGHYLVLIGGWNPTSWKASNTVFVYDFVTATWKRGVDMPGPSISFFGCASDYDQTIVLVAGGHDEEKNALRSALLYDVIKDEWISLPDMAKERDECKAIFHAGKFHVISGYSTEMQGKFQNDAEVFDTATSSWCHVDNNFHQTDEICPPMVVNRKGEMFRCCAGSVEIWEASMWKSVTQLPPDVCVGSVMLTWQEKMLVIGSDKFGGTQNMYVLELKGINKCYCWKKVELPLEFSGRVQAGCSLEI</sequence>
<dbReference type="SMART" id="SM00612">
    <property type="entry name" value="Kelch"/>
    <property type="match status" value="2"/>
</dbReference>
<dbReference type="SUPFAM" id="SSF117281">
    <property type="entry name" value="Kelch motif"/>
    <property type="match status" value="1"/>
</dbReference>
<protein>
    <submittedName>
        <fullName evidence="1">F-box/kelch-repeat protein</fullName>
    </submittedName>
</protein>
<dbReference type="PANTHER" id="PTHR46407">
    <property type="entry name" value="OS02G0208700 PROTEIN"/>
    <property type="match status" value="1"/>
</dbReference>
<dbReference type="InterPro" id="IPR044595">
    <property type="entry name" value="KMD1-4"/>
</dbReference>
<dbReference type="Pfam" id="PF01344">
    <property type="entry name" value="Kelch_1"/>
    <property type="match status" value="2"/>
</dbReference>
<evidence type="ECO:0000313" key="2">
    <source>
        <dbReference type="Proteomes" id="UP000554482"/>
    </source>
</evidence>